<evidence type="ECO:0000256" key="2">
    <source>
        <dbReference type="SAM" id="Phobius"/>
    </source>
</evidence>
<comment type="caution">
    <text evidence="3">The sequence shown here is derived from an EMBL/GenBank/DDBJ whole genome shotgun (WGS) entry which is preliminary data.</text>
</comment>
<keyword evidence="2" id="KW-0812">Transmembrane</keyword>
<evidence type="ECO:0000313" key="4">
    <source>
        <dbReference type="Proteomes" id="UP001233999"/>
    </source>
</evidence>
<feature type="region of interest" description="Disordered" evidence="1">
    <location>
        <begin position="77"/>
        <end position="101"/>
    </location>
</feature>
<accession>A0AAD8AFJ8</accession>
<feature type="compositionally biased region" description="Low complexity" evidence="1">
    <location>
        <begin position="79"/>
        <end position="92"/>
    </location>
</feature>
<feature type="transmembrane region" description="Helical" evidence="2">
    <location>
        <begin position="111"/>
        <end position="130"/>
    </location>
</feature>
<keyword evidence="2" id="KW-1133">Transmembrane helix</keyword>
<dbReference type="EMBL" id="JASPKZ010001954">
    <property type="protein sequence ID" value="KAJ9596918.1"/>
    <property type="molecule type" value="Genomic_DNA"/>
</dbReference>
<organism evidence="3 4">
    <name type="scientific">Diploptera punctata</name>
    <name type="common">Pacific beetle cockroach</name>
    <dbReference type="NCBI Taxonomy" id="6984"/>
    <lineage>
        <taxon>Eukaryota</taxon>
        <taxon>Metazoa</taxon>
        <taxon>Ecdysozoa</taxon>
        <taxon>Arthropoda</taxon>
        <taxon>Hexapoda</taxon>
        <taxon>Insecta</taxon>
        <taxon>Pterygota</taxon>
        <taxon>Neoptera</taxon>
        <taxon>Polyneoptera</taxon>
        <taxon>Dictyoptera</taxon>
        <taxon>Blattodea</taxon>
        <taxon>Blaberoidea</taxon>
        <taxon>Blaberidae</taxon>
        <taxon>Diplopterinae</taxon>
        <taxon>Diploptera</taxon>
    </lineage>
</organism>
<keyword evidence="4" id="KW-1185">Reference proteome</keyword>
<keyword evidence="2" id="KW-0472">Membrane</keyword>
<feature type="non-terminal residue" evidence="3">
    <location>
        <position position="168"/>
    </location>
</feature>
<protein>
    <submittedName>
        <fullName evidence="3">Uncharacterized protein</fullName>
    </submittedName>
</protein>
<reference evidence="3" key="2">
    <citation type="submission" date="2023-05" db="EMBL/GenBank/DDBJ databases">
        <authorList>
            <person name="Fouks B."/>
        </authorList>
    </citation>
    <scope>NUCLEOTIDE SEQUENCE</scope>
    <source>
        <strain evidence="3">Stay&amp;Tobe</strain>
        <tissue evidence="3">Testes</tissue>
    </source>
</reference>
<dbReference type="Proteomes" id="UP001233999">
    <property type="component" value="Unassembled WGS sequence"/>
</dbReference>
<gene>
    <name evidence="3" type="ORF">L9F63_012043</name>
</gene>
<evidence type="ECO:0000256" key="1">
    <source>
        <dbReference type="SAM" id="MobiDB-lite"/>
    </source>
</evidence>
<reference evidence="3" key="1">
    <citation type="journal article" date="2023" name="IScience">
        <title>Live-bearing cockroach genome reveals convergent evolutionary mechanisms linked to viviparity in insects and beyond.</title>
        <authorList>
            <person name="Fouks B."/>
            <person name="Harrison M.C."/>
            <person name="Mikhailova A.A."/>
            <person name="Marchal E."/>
            <person name="English S."/>
            <person name="Carruthers M."/>
            <person name="Jennings E.C."/>
            <person name="Chiamaka E.L."/>
            <person name="Frigard R.A."/>
            <person name="Pippel M."/>
            <person name="Attardo G.M."/>
            <person name="Benoit J.B."/>
            <person name="Bornberg-Bauer E."/>
            <person name="Tobe S.S."/>
        </authorList>
    </citation>
    <scope>NUCLEOTIDE SEQUENCE</scope>
    <source>
        <strain evidence="3">Stay&amp;Tobe</strain>
    </source>
</reference>
<evidence type="ECO:0000313" key="3">
    <source>
        <dbReference type="EMBL" id="KAJ9596918.1"/>
    </source>
</evidence>
<feature type="non-terminal residue" evidence="3">
    <location>
        <position position="1"/>
    </location>
</feature>
<sequence length="168" mass="19483">IIYFILKLICAVSNGVSWFVEIIISRRNLWMIPYWQVFRGAWPETFCVCGGEWPRSSRPPPRARTPRTKVLVDPNILHSRSMPPRSSGSSGMAKSPTSQDSSLQNLSPPMFLFFFILILPLICDIFVFFFLTLKAILYMLLVWSYSTDRIGAYVYILYKKLFYLLPIL</sequence>
<dbReference type="AlphaFoldDB" id="A0AAD8AFJ8"/>
<name>A0AAD8AFJ8_DIPPU</name>
<feature type="transmembrane region" description="Helical" evidence="2">
    <location>
        <begin position="136"/>
        <end position="158"/>
    </location>
</feature>
<proteinExistence type="predicted"/>
<feature type="transmembrane region" description="Helical" evidence="2">
    <location>
        <begin position="6"/>
        <end position="24"/>
    </location>
</feature>